<dbReference type="OrthoDB" id="371687at2157"/>
<sequence length="173" mass="19811">MNQREKFKFTWELIGDPTDGRPNLGPLVPLEVYRIMQYCFREVVEEKYGVEQGESIIYEAGKKAGVGFYYHVLPTTTDHQEFIRTLQDALRQLKIGIFRIEQGDLDGNLITASVSEDLDCSGLPELGYGVCTYDEGFLAGIFEQYTGKKCRVREIDCWCTGERTCRFSIEFCS</sequence>
<dbReference type="PANTHER" id="PTHR35090">
    <property type="entry name" value="DNA-DIRECTED RNA POLYMERASE SUBUNIT I"/>
    <property type="match status" value="1"/>
</dbReference>
<accession>A0A2V2N415</accession>
<gene>
    <name evidence="2" type="ORF">DK846_05375</name>
</gene>
<dbReference type="EMBL" id="QGMY01000003">
    <property type="protein sequence ID" value="PWR73255.1"/>
    <property type="molecule type" value="Genomic_DNA"/>
</dbReference>
<organism evidence="2 3">
    <name type="scientific">Methanospirillum lacunae</name>
    <dbReference type="NCBI Taxonomy" id="668570"/>
    <lineage>
        <taxon>Archaea</taxon>
        <taxon>Methanobacteriati</taxon>
        <taxon>Methanobacteriota</taxon>
        <taxon>Stenosarchaea group</taxon>
        <taxon>Methanomicrobia</taxon>
        <taxon>Methanomicrobiales</taxon>
        <taxon>Methanospirillaceae</taxon>
        <taxon>Methanospirillum</taxon>
    </lineage>
</organism>
<evidence type="ECO:0000313" key="3">
    <source>
        <dbReference type="Proteomes" id="UP000245657"/>
    </source>
</evidence>
<dbReference type="Gene3D" id="3.30.1380.20">
    <property type="entry name" value="Trafficking protein particle complex subunit 3"/>
    <property type="match status" value="1"/>
</dbReference>
<dbReference type="AlphaFoldDB" id="A0A2V2N415"/>
<dbReference type="InterPro" id="IPR024096">
    <property type="entry name" value="NO_sig/Golgi_transp_ligand-bd"/>
</dbReference>
<comment type="caution">
    <text evidence="2">The sequence shown here is derived from an EMBL/GenBank/DDBJ whole genome shotgun (WGS) entry which is preliminary data.</text>
</comment>
<dbReference type="SMART" id="SM00989">
    <property type="entry name" value="V4R"/>
    <property type="match status" value="1"/>
</dbReference>
<dbReference type="PANTHER" id="PTHR35090:SF2">
    <property type="entry name" value="ARSR FAMILY TRANSCRIPTIONAL REGULATOR"/>
    <property type="match status" value="1"/>
</dbReference>
<name>A0A2V2N415_9EURY</name>
<protein>
    <submittedName>
        <fullName evidence="2">4-vinyl reductase</fullName>
    </submittedName>
</protein>
<dbReference type="GeneID" id="97549983"/>
<reference evidence="2 3" key="1">
    <citation type="submission" date="2018-05" db="EMBL/GenBank/DDBJ databases">
        <title>Draft genome of Methanospirillum lacunae Ki8-1.</title>
        <authorList>
            <person name="Dueholm M.S."/>
            <person name="Nielsen P.H."/>
            <person name="Bakmann L.F."/>
            <person name="Otzen D.E."/>
        </authorList>
    </citation>
    <scope>NUCLEOTIDE SEQUENCE [LARGE SCALE GENOMIC DNA]</scope>
    <source>
        <strain evidence="2 3">Ki8-1</strain>
    </source>
</reference>
<feature type="domain" description="4-vinyl reductase 4VR" evidence="1">
    <location>
        <begin position="109"/>
        <end position="171"/>
    </location>
</feature>
<dbReference type="SUPFAM" id="SSF111126">
    <property type="entry name" value="Ligand-binding domain in the NO signalling and Golgi transport"/>
    <property type="match status" value="1"/>
</dbReference>
<dbReference type="RefSeq" id="WP_109967909.1">
    <property type="nucleotide sequence ID" value="NZ_CP176093.1"/>
</dbReference>
<dbReference type="InterPro" id="IPR004096">
    <property type="entry name" value="V4R"/>
</dbReference>
<keyword evidence="3" id="KW-1185">Reference proteome</keyword>
<dbReference type="Pfam" id="PF02830">
    <property type="entry name" value="V4R"/>
    <property type="match status" value="1"/>
</dbReference>
<evidence type="ECO:0000259" key="1">
    <source>
        <dbReference type="SMART" id="SM00989"/>
    </source>
</evidence>
<evidence type="ECO:0000313" key="2">
    <source>
        <dbReference type="EMBL" id="PWR73255.1"/>
    </source>
</evidence>
<proteinExistence type="predicted"/>
<dbReference type="Proteomes" id="UP000245657">
    <property type="component" value="Unassembled WGS sequence"/>
</dbReference>